<evidence type="ECO:0000256" key="1">
    <source>
        <dbReference type="ARBA" id="ARBA00023015"/>
    </source>
</evidence>
<dbReference type="STRING" id="1221996.QY95_03905"/>
<evidence type="ECO:0000256" key="3">
    <source>
        <dbReference type="ARBA" id="ARBA00023125"/>
    </source>
</evidence>
<evidence type="ECO:0000256" key="2">
    <source>
        <dbReference type="ARBA" id="ARBA00023082"/>
    </source>
</evidence>
<dbReference type="Gene3D" id="1.10.1740.10">
    <property type="match status" value="1"/>
</dbReference>
<reference evidence="6" key="1">
    <citation type="submission" date="2015-02" db="EMBL/GenBank/DDBJ databases">
        <title>Genome Assembly of Bacillaceae bacterium MTCC 8252.</title>
        <authorList>
            <person name="Verma A."/>
            <person name="Khatri I."/>
            <person name="Mual P."/>
            <person name="Subramanian S."/>
            <person name="Krishnamurthi S."/>
        </authorList>
    </citation>
    <scope>NUCLEOTIDE SEQUENCE [LARGE SCALE GENOMIC DNA]</scope>
    <source>
        <strain evidence="6">MTCC 8252</strain>
    </source>
</reference>
<protein>
    <submittedName>
        <fullName evidence="6">RNA polymerase sporulation specific sigma factor SigF</fullName>
    </submittedName>
</protein>
<proteinExistence type="predicted"/>
<gene>
    <name evidence="6" type="ORF">QY95_03905</name>
</gene>
<evidence type="ECO:0000259" key="5">
    <source>
        <dbReference type="Pfam" id="PF08281"/>
    </source>
</evidence>
<name>A0A0F5HME3_BACTR</name>
<keyword evidence="7" id="KW-1185">Reference proteome</keyword>
<dbReference type="SUPFAM" id="SSF88659">
    <property type="entry name" value="Sigma3 and sigma4 domains of RNA polymerase sigma factors"/>
    <property type="match status" value="1"/>
</dbReference>
<organism evidence="6 7">
    <name type="scientific">Bacillus thermotolerans</name>
    <name type="common">Quasibacillus thermotolerans</name>
    <dbReference type="NCBI Taxonomy" id="1221996"/>
    <lineage>
        <taxon>Bacteria</taxon>
        <taxon>Bacillati</taxon>
        <taxon>Bacillota</taxon>
        <taxon>Bacilli</taxon>
        <taxon>Bacillales</taxon>
        <taxon>Bacillaceae</taxon>
        <taxon>Bacillus</taxon>
    </lineage>
</organism>
<dbReference type="GO" id="GO:0006352">
    <property type="term" value="P:DNA-templated transcription initiation"/>
    <property type="evidence" value="ECO:0007669"/>
    <property type="project" value="InterPro"/>
</dbReference>
<sequence>MLLMTKETLALAKKDPDYLNELMKSEEAHKFVKYVIKEYTKSPARFMAVNKVEWEDLLQAAYIGLFKAIKKINLNLSVNEWIRYSFLSIQGELRNFSRSNDSNMVVISQRIRELYPKYRKFHEEYWVRYQKDPSIAETMQFFRISKDDAFDLVYGMQEMIYQKTRETIKGRTVTQSYEHVKSRTLSVEDQAINRMMVKVFLDQVSEKQRKILYLHYFKGFSKAEVSRMIGCSQSMVTKHLAAAFKKIRKELSTSL</sequence>
<evidence type="ECO:0000256" key="4">
    <source>
        <dbReference type="ARBA" id="ARBA00023163"/>
    </source>
</evidence>
<keyword evidence="3" id="KW-0238">DNA-binding</keyword>
<evidence type="ECO:0000313" key="7">
    <source>
        <dbReference type="Proteomes" id="UP000031563"/>
    </source>
</evidence>
<dbReference type="PANTHER" id="PTHR30385">
    <property type="entry name" value="SIGMA FACTOR F FLAGELLAR"/>
    <property type="match status" value="1"/>
</dbReference>
<keyword evidence="4" id="KW-0804">Transcription</keyword>
<evidence type="ECO:0000313" key="6">
    <source>
        <dbReference type="EMBL" id="KKB34471.1"/>
    </source>
</evidence>
<dbReference type="Proteomes" id="UP000031563">
    <property type="component" value="Unassembled WGS sequence"/>
</dbReference>
<dbReference type="GO" id="GO:0016987">
    <property type="term" value="F:sigma factor activity"/>
    <property type="evidence" value="ECO:0007669"/>
    <property type="project" value="UniProtKB-KW"/>
</dbReference>
<dbReference type="InterPro" id="IPR013325">
    <property type="entry name" value="RNA_pol_sigma_r2"/>
</dbReference>
<dbReference type="InterPro" id="IPR014284">
    <property type="entry name" value="RNA_pol_sigma-70_dom"/>
</dbReference>
<dbReference type="Pfam" id="PF08281">
    <property type="entry name" value="Sigma70_r4_2"/>
    <property type="match status" value="1"/>
</dbReference>
<dbReference type="AlphaFoldDB" id="A0A0F5HME3"/>
<dbReference type="GO" id="GO:0003677">
    <property type="term" value="F:DNA binding"/>
    <property type="evidence" value="ECO:0007669"/>
    <property type="project" value="UniProtKB-KW"/>
</dbReference>
<comment type="caution">
    <text evidence="6">The sequence shown here is derived from an EMBL/GenBank/DDBJ whole genome shotgun (WGS) entry which is preliminary data.</text>
</comment>
<dbReference type="EMBL" id="JWIR02000084">
    <property type="protein sequence ID" value="KKB34471.1"/>
    <property type="molecule type" value="Genomic_DNA"/>
</dbReference>
<accession>A0A0F5HME3</accession>
<feature type="domain" description="RNA polymerase sigma factor 70 region 4 type 2" evidence="5">
    <location>
        <begin position="200"/>
        <end position="247"/>
    </location>
</feature>
<dbReference type="RefSeq" id="WP_040037663.1">
    <property type="nucleotide sequence ID" value="NZ_JWIQ02000065.1"/>
</dbReference>
<dbReference type="Gene3D" id="1.20.140.160">
    <property type="match status" value="1"/>
</dbReference>
<dbReference type="NCBIfam" id="TIGR02937">
    <property type="entry name" value="sigma70-ECF"/>
    <property type="match status" value="1"/>
</dbReference>
<keyword evidence="2" id="KW-0731">Sigma factor</keyword>
<dbReference type="SUPFAM" id="SSF88946">
    <property type="entry name" value="Sigma2 domain of RNA polymerase sigma factors"/>
    <property type="match status" value="1"/>
</dbReference>
<keyword evidence="1" id="KW-0805">Transcription regulation</keyword>
<dbReference type="InterPro" id="IPR013324">
    <property type="entry name" value="RNA_pol_sigma_r3/r4-like"/>
</dbReference>
<dbReference type="InterPro" id="IPR013249">
    <property type="entry name" value="RNA_pol_sigma70_r4_t2"/>
</dbReference>